<feature type="region of interest" description="Disordered" evidence="2">
    <location>
        <begin position="745"/>
        <end position="767"/>
    </location>
</feature>
<keyword evidence="5" id="KW-1185">Reference proteome</keyword>
<gene>
    <name evidence="4" type="ORF">SPPG_09542</name>
</gene>
<dbReference type="eggNOG" id="ENOG502SDY9">
    <property type="taxonomic scope" value="Eukaryota"/>
</dbReference>
<proteinExistence type="inferred from homology"/>
<feature type="compositionally biased region" description="Polar residues" evidence="2">
    <location>
        <begin position="687"/>
        <end position="702"/>
    </location>
</feature>
<dbReference type="OrthoDB" id="2134133at2759"/>
<dbReference type="InterPro" id="IPR022194">
    <property type="entry name" value="DUF3719"/>
</dbReference>
<dbReference type="STRING" id="645134.A0A0L0H5V8"/>
<evidence type="ECO:0000256" key="1">
    <source>
        <dbReference type="ARBA" id="ARBA00008309"/>
    </source>
</evidence>
<evidence type="ECO:0000313" key="5">
    <source>
        <dbReference type="Proteomes" id="UP000053201"/>
    </source>
</evidence>
<feature type="domain" description="DUF3719" evidence="3">
    <location>
        <begin position="68"/>
        <end position="108"/>
    </location>
</feature>
<comment type="similarity">
    <text evidence="1">Belongs to the FAM149 family.</text>
</comment>
<dbReference type="PANTHER" id="PTHR31997">
    <property type="entry name" value="AGAP003710-PA"/>
    <property type="match status" value="1"/>
</dbReference>
<evidence type="ECO:0000259" key="3">
    <source>
        <dbReference type="Pfam" id="PF12516"/>
    </source>
</evidence>
<protein>
    <recommendedName>
        <fullName evidence="3">DUF3719 domain-containing protein</fullName>
    </recommendedName>
</protein>
<feature type="compositionally biased region" description="Low complexity" evidence="2">
    <location>
        <begin position="581"/>
        <end position="599"/>
    </location>
</feature>
<dbReference type="InParanoid" id="A0A0L0H5V8"/>
<evidence type="ECO:0000313" key="4">
    <source>
        <dbReference type="EMBL" id="KNC96083.1"/>
    </source>
</evidence>
<dbReference type="Pfam" id="PF12516">
    <property type="entry name" value="DUF3719"/>
    <property type="match status" value="1"/>
</dbReference>
<evidence type="ECO:0000256" key="2">
    <source>
        <dbReference type="SAM" id="MobiDB-lite"/>
    </source>
</evidence>
<feature type="region of interest" description="Disordered" evidence="2">
    <location>
        <begin position="581"/>
        <end position="606"/>
    </location>
</feature>
<reference evidence="4 5" key="1">
    <citation type="submission" date="2009-08" db="EMBL/GenBank/DDBJ databases">
        <title>The Genome Sequence of Spizellomyces punctatus strain DAOM BR117.</title>
        <authorList>
            <consortium name="The Broad Institute Genome Sequencing Platform"/>
            <person name="Russ C."/>
            <person name="Cuomo C."/>
            <person name="Shea T."/>
            <person name="Young S.K."/>
            <person name="Zeng Q."/>
            <person name="Koehrsen M."/>
            <person name="Haas B."/>
            <person name="Borodovsky M."/>
            <person name="Guigo R."/>
            <person name="Alvarado L."/>
            <person name="Berlin A."/>
            <person name="Bochicchio J."/>
            <person name="Borenstein D."/>
            <person name="Chapman S."/>
            <person name="Chen Z."/>
            <person name="Engels R."/>
            <person name="Freedman E."/>
            <person name="Gellesch M."/>
            <person name="Goldberg J."/>
            <person name="Griggs A."/>
            <person name="Gujja S."/>
            <person name="Heiman D."/>
            <person name="Hepburn T."/>
            <person name="Howarth C."/>
            <person name="Jen D."/>
            <person name="Larson L."/>
            <person name="Lewis B."/>
            <person name="Mehta T."/>
            <person name="Park D."/>
            <person name="Pearson M."/>
            <person name="Roberts A."/>
            <person name="Saif S."/>
            <person name="Shenoy N."/>
            <person name="Sisk P."/>
            <person name="Stolte C."/>
            <person name="Sykes S."/>
            <person name="Thomson T."/>
            <person name="Walk T."/>
            <person name="White J."/>
            <person name="Yandava C."/>
            <person name="Burger G."/>
            <person name="Gray M.W."/>
            <person name="Holland P.W.H."/>
            <person name="King N."/>
            <person name="Lang F.B.F."/>
            <person name="Roger A.J."/>
            <person name="Ruiz-Trillo I."/>
            <person name="Lander E."/>
            <person name="Nusbaum C."/>
        </authorList>
    </citation>
    <scope>NUCLEOTIDE SEQUENCE [LARGE SCALE GENOMIC DNA]</scope>
    <source>
        <strain evidence="4 5">DAOM BR117</strain>
    </source>
</reference>
<dbReference type="RefSeq" id="XP_016604123.1">
    <property type="nucleotide sequence ID" value="XM_016757716.1"/>
</dbReference>
<name>A0A0L0H5V8_SPIPD</name>
<dbReference type="GeneID" id="27692667"/>
<feature type="region of interest" description="Disordered" evidence="2">
    <location>
        <begin position="231"/>
        <end position="257"/>
    </location>
</feature>
<dbReference type="PANTHER" id="PTHR31997:SF1">
    <property type="entry name" value="AGAP003710-PA"/>
    <property type="match status" value="1"/>
</dbReference>
<feature type="region of interest" description="Disordered" evidence="2">
    <location>
        <begin position="686"/>
        <end position="714"/>
    </location>
</feature>
<feature type="compositionally biased region" description="Pro residues" evidence="2">
    <location>
        <begin position="245"/>
        <end position="256"/>
    </location>
</feature>
<dbReference type="AlphaFoldDB" id="A0A0L0H5V8"/>
<accession>A0A0L0H5V8</accession>
<sequence length="841" mass="93270">MDTCSQTQSSGSISQRIYDYAPSSVVSTVSSSWDDVEHDYDAHATSQVEEMLEQLETFLYHESDTLIGNQQLMEECVEWSSLFPHLRVRGHQILPTKDLGYEIIPRSELRCHSPYFFVPENPIEHNSASLYSPKPCHASYPDSLPFVEGIGLSNDIVARKFMLEAVDQIYDHAKEPTGPNGNWPYYARSLFDWSDPKVQEAIKGLLNHDRRNGHTRWLIFRYFKTLHGQEGKAGIGEEEEDRCPTPTPENPNPQPSYLPMEFSPIPDTTYSVELFANGPGGVDALKKHLGNHLRDLQDDQYFALLSFRVESCASLCKTTVADWAIAFIGLQKLFDHPGSCASELKLDVTKISTPPLDTAPLQTTHIVNIYDVLMMLPDHDLNSVALYEYLVPSFEDLLRIPAESVMSSLTMIDDGATPCVNHKHEEVFAENGEVDEWFACDTQTAEDLEDKKIKRYSHQRQAIPPMTPNASIRQDIVGHIFDDIWSELVPMFHPLIDALSATLRGSEADEHDNVHATSGQGGLGYPEMLFQDDSDDDGLLSAITIRPVSLQKRESSARVRATHDIFVTPANSLLILEASSTSRPASARPTSARTTVSARPTSARPTSGRIADVFNHSQHQSHAVRLQSAAPKQGGHNWKRNNPGMRLLPLPAVPGPATVNAIPTALNDMIYGTSIGIGQTRIAPSNAWESSRPSTSVTGNTHLSKRLPPIRSMGSHSHEVLDTVAPSKSTRHVLFETPDVADIQAQRTRATSPRPFSARRQPSAGLRRHRPHTAMLDDSRSIANAAPSNRTAAKYIPRNFFSHAAAIASLNEDQHIVMGTRVARRGVKSAISRRKTATNVY</sequence>
<organism evidence="4 5">
    <name type="scientific">Spizellomyces punctatus (strain DAOM BR117)</name>
    <dbReference type="NCBI Taxonomy" id="645134"/>
    <lineage>
        <taxon>Eukaryota</taxon>
        <taxon>Fungi</taxon>
        <taxon>Fungi incertae sedis</taxon>
        <taxon>Chytridiomycota</taxon>
        <taxon>Chytridiomycota incertae sedis</taxon>
        <taxon>Chytridiomycetes</taxon>
        <taxon>Spizellomycetales</taxon>
        <taxon>Spizellomycetaceae</taxon>
        <taxon>Spizellomyces</taxon>
    </lineage>
</organism>
<dbReference type="InterPro" id="IPR039630">
    <property type="entry name" value="FAM149"/>
</dbReference>
<dbReference type="EMBL" id="KQ257471">
    <property type="protein sequence ID" value="KNC96083.1"/>
    <property type="molecule type" value="Genomic_DNA"/>
</dbReference>
<dbReference type="Proteomes" id="UP000053201">
    <property type="component" value="Unassembled WGS sequence"/>
</dbReference>
<dbReference type="VEuPathDB" id="FungiDB:SPPG_09542"/>